<keyword evidence="6 11" id="KW-0812">Transmembrane</keyword>
<reference evidence="14" key="3">
    <citation type="submission" date="2025-08" db="UniProtKB">
        <authorList>
            <consortium name="Ensembl"/>
        </authorList>
    </citation>
    <scope>IDENTIFICATION</scope>
</reference>
<dbReference type="GeneTree" id="ENSGT00940000159014"/>
<feature type="transmembrane region" description="Helical" evidence="11">
    <location>
        <begin position="7"/>
        <end position="27"/>
    </location>
</feature>
<evidence type="ECO:0000256" key="11">
    <source>
        <dbReference type="RuleBase" id="RU003832"/>
    </source>
</evidence>
<dbReference type="HOGENOM" id="CLU_032075_2_0_1"/>
<dbReference type="FunFam" id="3.40.50.11660:FF:000007">
    <property type="entry name" value="alpha-(1,3)-fucosyltransferase 6-like"/>
    <property type="match status" value="1"/>
</dbReference>
<dbReference type="InterPro" id="IPR055270">
    <property type="entry name" value="Glyco_tran_10_C"/>
</dbReference>
<evidence type="ECO:0000256" key="10">
    <source>
        <dbReference type="ARBA" id="ARBA00023180"/>
    </source>
</evidence>
<evidence type="ECO:0000256" key="6">
    <source>
        <dbReference type="ARBA" id="ARBA00022692"/>
    </source>
</evidence>
<accession>A0A1W2WCJ8</accession>
<keyword evidence="5 11" id="KW-0808">Transferase</keyword>
<dbReference type="InterPro" id="IPR031481">
    <property type="entry name" value="Glyco_tran_10_N"/>
</dbReference>
<comment type="pathway">
    <text evidence="2">Protein modification; protein glycosylation.</text>
</comment>
<dbReference type="PROSITE" id="PS51257">
    <property type="entry name" value="PROKAR_LIPOPROTEIN"/>
    <property type="match status" value="1"/>
</dbReference>
<reference evidence="14" key="4">
    <citation type="submission" date="2025-09" db="UniProtKB">
        <authorList>
            <consortium name="Ensembl"/>
        </authorList>
    </citation>
    <scope>IDENTIFICATION</scope>
</reference>
<dbReference type="SUPFAM" id="SSF53756">
    <property type="entry name" value="UDP-Glycosyltransferase/glycogen phosphorylase"/>
    <property type="match status" value="1"/>
</dbReference>
<dbReference type="GO" id="GO:0046920">
    <property type="term" value="F:alpha-(1-&gt;3)-fucosyltransferase activity"/>
    <property type="evidence" value="ECO:0000318"/>
    <property type="project" value="GO_Central"/>
</dbReference>
<name>F6Q1R5_CIOIN</name>
<evidence type="ECO:0000256" key="8">
    <source>
        <dbReference type="ARBA" id="ARBA00022989"/>
    </source>
</evidence>
<dbReference type="GeneID" id="100184793"/>
<dbReference type="PANTHER" id="PTHR11929:SF145">
    <property type="entry name" value="ALPHA-(1,3)-FUCOSYLTRANSFERASE FUT-1"/>
    <property type="match status" value="1"/>
</dbReference>
<dbReference type="InParanoid" id="F6Q1R5"/>
<sequence length="377" mass="43761">MQPKGYILCFGVIAVFGCAVEICYLFLLSDYAIIPFWGHRKTGVVLFWAPPTGPLPPEGMKLGGQCVITYDREQLRRADVVVFHHSSIAPKDLPWKHFRRSEQLFVWWTSDSPGKVKHDLGLSLAELRGFDNGFFNWTMTYLHDADVVRSYGYRGDLLNDVTKGKSAVDDIISQKKQVAMWMTNQCNGSQLAMMRESYVKELQESGLKLNVYGDCLGSHNTAHPSEQEMKSHKFYLAFEDAFHCREYITEKFWDNALRNDMVPVVWGPIKDDVLSVAPLDSFIHTDDFDSPAKLAEYLQFLDKNDDKYRKYFRWREDETMTDEKMIFELKEKYPDIEAQQRSANLCQKEMKNTGYKVILSIVDEFFVRNKLECSEYT</sequence>
<feature type="domain" description="Fucosyltransferase N-terminal" evidence="13">
    <location>
        <begin position="41"/>
        <end position="152"/>
    </location>
</feature>
<dbReference type="InterPro" id="IPR001503">
    <property type="entry name" value="Glyco_trans_10"/>
</dbReference>
<keyword evidence="9 11" id="KW-0472">Membrane</keyword>
<accession>F6Q1R5</accession>
<evidence type="ECO:0000256" key="3">
    <source>
        <dbReference type="ARBA" id="ARBA00008919"/>
    </source>
</evidence>
<comment type="similarity">
    <text evidence="3 11">Belongs to the glycosyltransferase 10 family.</text>
</comment>
<dbReference type="GO" id="GO:0032580">
    <property type="term" value="C:Golgi cisterna membrane"/>
    <property type="evidence" value="ECO:0007669"/>
    <property type="project" value="UniProtKB-SubCell"/>
</dbReference>
<comment type="subcellular location">
    <subcellularLocation>
        <location evidence="11">Golgi apparatus</location>
        <location evidence="11">Golgi stack membrane</location>
        <topology evidence="11">Single-pass type II membrane protein</topology>
    </subcellularLocation>
    <subcellularLocation>
        <location evidence="1">Membrane</location>
        <topology evidence="1">Single-pass membrane protein</topology>
    </subcellularLocation>
</comment>
<dbReference type="Ensembl" id="ENSCINT00000013335.3">
    <property type="protein sequence ID" value="ENSCINP00000013335.3"/>
    <property type="gene ID" value="ENSCING00000006489.3"/>
</dbReference>
<dbReference type="Proteomes" id="UP000008144">
    <property type="component" value="Chromosome 9"/>
</dbReference>
<dbReference type="PANTHER" id="PTHR11929">
    <property type="entry name" value="ALPHA- 1,3 -FUCOSYLTRANSFERASE"/>
    <property type="match status" value="1"/>
</dbReference>
<evidence type="ECO:0000256" key="1">
    <source>
        <dbReference type="ARBA" id="ARBA00004167"/>
    </source>
</evidence>
<protein>
    <recommendedName>
        <fullName evidence="11">Fucosyltransferase</fullName>
        <ecNumber evidence="11">2.4.1.-</ecNumber>
    </recommendedName>
</protein>
<gene>
    <name evidence="14" type="primary">LOC100184793</name>
</gene>
<dbReference type="UniPathway" id="UPA00378"/>
<organism evidence="14 15">
    <name type="scientific">Ciona intestinalis</name>
    <name type="common">Transparent sea squirt</name>
    <name type="synonym">Ascidia intestinalis</name>
    <dbReference type="NCBI Taxonomy" id="7719"/>
    <lineage>
        <taxon>Eukaryota</taxon>
        <taxon>Metazoa</taxon>
        <taxon>Chordata</taxon>
        <taxon>Tunicata</taxon>
        <taxon>Ascidiacea</taxon>
        <taxon>Phlebobranchia</taxon>
        <taxon>Cionidae</taxon>
        <taxon>Ciona</taxon>
    </lineage>
</organism>
<dbReference type="Pfam" id="PF17039">
    <property type="entry name" value="Glyco_tran_10_N"/>
    <property type="match status" value="1"/>
</dbReference>
<keyword evidence="11" id="KW-0333">Golgi apparatus</keyword>
<proteinExistence type="inferred from homology"/>
<dbReference type="Gene3D" id="3.40.50.11660">
    <property type="entry name" value="Glycosyl transferase family 10, C-terminal domain"/>
    <property type="match status" value="1"/>
</dbReference>
<keyword evidence="8 11" id="KW-1133">Transmembrane helix</keyword>
<dbReference type="KEGG" id="cin:100184793"/>
<reference evidence="14" key="2">
    <citation type="journal article" date="2008" name="Genome Biol.">
        <title>Improved genome assembly and evidence-based global gene model set for the chordate Ciona intestinalis: new insight into intron and operon populations.</title>
        <authorList>
            <person name="Satou Y."/>
            <person name="Mineta K."/>
            <person name="Ogasawara M."/>
            <person name="Sasakura Y."/>
            <person name="Shoguchi E."/>
            <person name="Ueno K."/>
            <person name="Yamada L."/>
            <person name="Matsumoto J."/>
            <person name="Wasserscheid J."/>
            <person name="Dewar K."/>
            <person name="Wiley G.B."/>
            <person name="Macmil S.L."/>
            <person name="Roe B.A."/>
            <person name="Zeller R.W."/>
            <person name="Hastings K.E."/>
            <person name="Lemaire P."/>
            <person name="Lindquist E."/>
            <person name="Endo T."/>
            <person name="Hotta K."/>
            <person name="Inaba K."/>
        </authorList>
    </citation>
    <scope>NUCLEOTIDE SEQUENCE [LARGE SCALE GENOMIC DNA]</scope>
    <source>
        <strain evidence="14">wild type</strain>
    </source>
</reference>
<reference evidence="15" key="1">
    <citation type="journal article" date="2002" name="Science">
        <title>The draft genome of Ciona intestinalis: insights into chordate and vertebrate origins.</title>
        <authorList>
            <person name="Dehal P."/>
            <person name="Satou Y."/>
            <person name="Campbell R.K."/>
            <person name="Chapman J."/>
            <person name="Degnan B."/>
            <person name="De Tomaso A."/>
            <person name="Davidson B."/>
            <person name="Di Gregorio A."/>
            <person name="Gelpke M."/>
            <person name="Goodstein D.M."/>
            <person name="Harafuji N."/>
            <person name="Hastings K.E."/>
            <person name="Ho I."/>
            <person name="Hotta K."/>
            <person name="Huang W."/>
            <person name="Kawashima T."/>
            <person name="Lemaire P."/>
            <person name="Martinez D."/>
            <person name="Meinertzhagen I.A."/>
            <person name="Necula S."/>
            <person name="Nonaka M."/>
            <person name="Putnam N."/>
            <person name="Rash S."/>
            <person name="Saiga H."/>
            <person name="Satake M."/>
            <person name="Terry A."/>
            <person name="Yamada L."/>
            <person name="Wang H.G."/>
            <person name="Awazu S."/>
            <person name="Azumi K."/>
            <person name="Boore J."/>
            <person name="Branno M."/>
            <person name="Chin-Bow S."/>
            <person name="DeSantis R."/>
            <person name="Doyle S."/>
            <person name="Francino P."/>
            <person name="Keys D.N."/>
            <person name="Haga S."/>
            <person name="Hayashi H."/>
            <person name="Hino K."/>
            <person name="Imai K.S."/>
            <person name="Inaba K."/>
            <person name="Kano S."/>
            <person name="Kobayashi K."/>
            <person name="Kobayashi M."/>
            <person name="Lee B.I."/>
            <person name="Makabe K.W."/>
            <person name="Manohar C."/>
            <person name="Matassi G."/>
            <person name="Medina M."/>
            <person name="Mochizuki Y."/>
            <person name="Mount S."/>
            <person name="Morishita T."/>
            <person name="Miura S."/>
            <person name="Nakayama A."/>
            <person name="Nishizaka S."/>
            <person name="Nomoto H."/>
            <person name="Ohta F."/>
            <person name="Oishi K."/>
            <person name="Rigoutsos I."/>
            <person name="Sano M."/>
            <person name="Sasaki A."/>
            <person name="Sasakura Y."/>
            <person name="Shoguchi E."/>
            <person name="Shin-i T."/>
            <person name="Spagnuolo A."/>
            <person name="Stainier D."/>
            <person name="Suzuki M.M."/>
            <person name="Tassy O."/>
            <person name="Takatori N."/>
            <person name="Tokuoka M."/>
            <person name="Yagi K."/>
            <person name="Yoshizaki F."/>
            <person name="Wada S."/>
            <person name="Zhang C."/>
            <person name="Hyatt P.D."/>
            <person name="Larimer F."/>
            <person name="Detter C."/>
            <person name="Doggett N."/>
            <person name="Glavina T."/>
            <person name="Hawkins T."/>
            <person name="Richardson P."/>
            <person name="Lucas S."/>
            <person name="Kohara Y."/>
            <person name="Levine M."/>
            <person name="Satoh N."/>
            <person name="Rokhsar D.S."/>
        </authorList>
    </citation>
    <scope>NUCLEOTIDE SEQUENCE [LARGE SCALE GENOMIC DNA]</scope>
</reference>
<dbReference type="AlphaFoldDB" id="F6Q1R5"/>
<keyword evidence="4 11" id="KW-0328">Glycosyltransferase</keyword>
<dbReference type="RefSeq" id="XP_002128602.1">
    <property type="nucleotide sequence ID" value="XM_002128566.4"/>
</dbReference>
<dbReference type="EC" id="2.4.1.-" evidence="11"/>
<dbReference type="Pfam" id="PF00852">
    <property type="entry name" value="Glyco_transf_10"/>
    <property type="match status" value="1"/>
</dbReference>
<evidence type="ECO:0000313" key="14">
    <source>
        <dbReference type="Ensembl" id="ENSCINP00000013335.3"/>
    </source>
</evidence>
<dbReference type="InterPro" id="IPR038577">
    <property type="entry name" value="GT10-like_C_sf"/>
</dbReference>
<evidence type="ECO:0000256" key="7">
    <source>
        <dbReference type="ARBA" id="ARBA00022968"/>
    </source>
</evidence>
<keyword evidence="10" id="KW-0325">Glycoprotein</keyword>
<keyword evidence="7" id="KW-0735">Signal-anchor</keyword>
<evidence type="ECO:0000256" key="2">
    <source>
        <dbReference type="ARBA" id="ARBA00004922"/>
    </source>
</evidence>
<dbReference type="EMBL" id="EAAA01002987">
    <property type="status" value="NOT_ANNOTATED_CDS"/>
    <property type="molecule type" value="Genomic_DNA"/>
</dbReference>
<evidence type="ECO:0000256" key="4">
    <source>
        <dbReference type="ARBA" id="ARBA00022676"/>
    </source>
</evidence>
<keyword evidence="15" id="KW-1185">Reference proteome</keyword>
<feature type="domain" description="Fucosyltransferase C-terminal" evidence="12">
    <location>
        <begin position="173"/>
        <end position="356"/>
    </location>
</feature>
<evidence type="ECO:0000256" key="9">
    <source>
        <dbReference type="ARBA" id="ARBA00023136"/>
    </source>
</evidence>
<evidence type="ECO:0000259" key="13">
    <source>
        <dbReference type="Pfam" id="PF17039"/>
    </source>
</evidence>
<dbReference type="OrthoDB" id="427096at2759"/>
<evidence type="ECO:0000313" key="15">
    <source>
        <dbReference type="Proteomes" id="UP000008144"/>
    </source>
</evidence>
<evidence type="ECO:0000259" key="12">
    <source>
        <dbReference type="Pfam" id="PF00852"/>
    </source>
</evidence>
<dbReference type="OMA" id="CAVEICY"/>
<evidence type="ECO:0000256" key="5">
    <source>
        <dbReference type="ARBA" id="ARBA00022679"/>
    </source>
</evidence>